<reference evidence="2 3" key="1">
    <citation type="submission" date="2016-04" db="EMBL/GenBank/DDBJ databases">
        <title>A degradative enzymes factory behind the ericoid mycorrhizal symbiosis.</title>
        <authorList>
            <consortium name="DOE Joint Genome Institute"/>
            <person name="Martino E."/>
            <person name="Morin E."/>
            <person name="Grelet G."/>
            <person name="Kuo A."/>
            <person name="Kohler A."/>
            <person name="Daghino S."/>
            <person name="Barry K."/>
            <person name="Choi C."/>
            <person name="Cichocki N."/>
            <person name="Clum A."/>
            <person name="Copeland A."/>
            <person name="Hainaut M."/>
            <person name="Haridas S."/>
            <person name="Labutti K."/>
            <person name="Lindquist E."/>
            <person name="Lipzen A."/>
            <person name="Khouja H.-R."/>
            <person name="Murat C."/>
            <person name="Ohm R."/>
            <person name="Olson A."/>
            <person name="Spatafora J."/>
            <person name="Veneault-Fourrey C."/>
            <person name="Henrissat B."/>
            <person name="Grigoriev I."/>
            <person name="Martin F."/>
            <person name="Perotto S."/>
        </authorList>
    </citation>
    <scope>NUCLEOTIDE SEQUENCE [LARGE SCALE GENOMIC DNA]</scope>
    <source>
        <strain evidence="2 3">F</strain>
    </source>
</reference>
<dbReference type="Proteomes" id="UP000235786">
    <property type="component" value="Unassembled WGS sequence"/>
</dbReference>
<accession>A0A2J6R8Q7</accession>
<evidence type="ECO:0000313" key="2">
    <source>
        <dbReference type="EMBL" id="PMD34876.1"/>
    </source>
</evidence>
<feature type="region of interest" description="Disordered" evidence="1">
    <location>
        <begin position="104"/>
        <end position="156"/>
    </location>
</feature>
<dbReference type="AlphaFoldDB" id="A0A2J6R8Q7"/>
<dbReference type="EMBL" id="KZ613953">
    <property type="protein sequence ID" value="PMD34876.1"/>
    <property type="molecule type" value="Genomic_DNA"/>
</dbReference>
<organism evidence="2 3">
    <name type="scientific">Hyaloscypha variabilis (strain UAMH 11265 / GT02V1 / F)</name>
    <name type="common">Meliniomyces variabilis</name>
    <dbReference type="NCBI Taxonomy" id="1149755"/>
    <lineage>
        <taxon>Eukaryota</taxon>
        <taxon>Fungi</taxon>
        <taxon>Dikarya</taxon>
        <taxon>Ascomycota</taxon>
        <taxon>Pezizomycotina</taxon>
        <taxon>Leotiomycetes</taxon>
        <taxon>Helotiales</taxon>
        <taxon>Hyaloscyphaceae</taxon>
        <taxon>Hyaloscypha</taxon>
        <taxon>Hyaloscypha variabilis</taxon>
    </lineage>
</organism>
<evidence type="ECO:0000313" key="3">
    <source>
        <dbReference type="Proteomes" id="UP000235786"/>
    </source>
</evidence>
<keyword evidence="3" id="KW-1185">Reference proteome</keyword>
<proteinExistence type="predicted"/>
<name>A0A2J6R8Q7_HYAVF</name>
<evidence type="ECO:0000256" key="1">
    <source>
        <dbReference type="SAM" id="MobiDB-lite"/>
    </source>
</evidence>
<protein>
    <submittedName>
        <fullName evidence="2">Uncharacterized protein</fullName>
    </submittedName>
</protein>
<sequence>MPGKGHTLDMAEHGSGAFGKLRSMEARGSLPRKHLGRGGNVSWDFGLFAALQLCSTLPGRPPRPPRAVLKPQHGGTGALVQWCGLCSGELWDGVRHCIRSDEVSAQPEGGPFQIASIPPHASRFKKQRFGVKRSLGQPSHSTAHSHHSNPARGLAP</sequence>
<feature type="compositionally biased region" description="Basic residues" evidence="1">
    <location>
        <begin position="122"/>
        <end position="131"/>
    </location>
</feature>
<gene>
    <name evidence="2" type="ORF">L207DRAFT_534160</name>
</gene>